<dbReference type="AlphaFoldDB" id="K4A3N8"/>
<reference evidence="1" key="2">
    <citation type="submission" date="2018-08" db="UniProtKB">
        <authorList>
            <consortium name="EnsemblPlants"/>
        </authorList>
    </citation>
    <scope>IDENTIFICATION</scope>
    <source>
        <strain evidence="1">Yugu1</strain>
    </source>
</reference>
<keyword evidence="2" id="KW-1185">Reference proteome</keyword>
<dbReference type="Gramene" id="KQL22519">
    <property type="protein sequence ID" value="KQL22519"/>
    <property type="gene ID" value="SETIT_033491mg"/>
</dbReference>
<proteinExistence type="predicted"/>
<dbReference type="HOGENOM" id="CLU_3385605_0_0_1"/>
<protein>
    <submittedName>
        <fullName evidence="1">Uncharacterized protein</fullName>
    </submittedName>
</protein>
<reference evidence="2" key="1">
    <citation type="journal article" date="2012" name="Nat. Biotechnol.">
        <title>Reference genome sequence of the model plant Setaria.</title>
        <authorList>
            <person name="Bennetzen J.L."/>
            <person name="Schmutz J."/>
            <person name="Wang H."/>
            <person name="Percifield R."/>
            <person name="Hawkins J."/>
            <person name="Pontaroli A.C."/>
            <person name="Estep M."/>
            <person name="Feng L."/>
            <person name="Vaughn J.N."/>
            <person name="Grimwood J."/>
            <person name="Jenkins J."/>
            <person name="Barry K."/>
            <person name="Lindquist E."/>
            <person name="Hellsten U."/>
            <person name="Deshpande S."/>
            <person name="Wang X."/>
            <person name="Wu X."/>
            <person name="Mitros T."/>
            <person name="Triplett J."/>
            <person name="Yang X."/>
            <person name="Ye C.Y."/>
            <person name="Mauro-Herrera M."/>
            <person name="Wang L."/>
            <person name="Li P."/>
            <person name="Sharma M."/>
            <person name="Sharma R."/>
            <person name="Ronald P.C."/>
            <person name="Panaud O."/>
            <person name="Kellogg E.A."/>
            <person name="Brutnell T.P."/>
            <person name="Doust A.N."/>
            <person name="Tuskan G.A."/>
            <person name="Rokhsar D."/>
            <person name="Devos K.M."/>
        </authorList>
    </citation>
    <scope>NUCLEOTIDE SEQUENCE [LARGE SCALE GENOMIC DNA]</scope>
    <source>
        <strain evidence="2">cv. Yugu1</strain>
    </source>
</reference>
<dbReference type="Proteomes" id="UP000004995">
    <property type="component" value="Unassembled WGS sequence"/>
</dbReference>
<sequence length="33" mass="3482">MLLAMCYSYSMVVAGDMMICAWAGHAAVQGVSN</sequence>
<dbReference type="InParanoid" id="K4A3N8"/>
<evidence type="ECO:0000313" key="2">
    <source>
        <dbReference type="Proteomes" id="UP000004995"/>
    </source>
</evidence>
<dbReference type="EnsemblPlants" id="KQL22519">
    <property type="protein sequence ID" value="KQL22519"/>
    <property type="gene ID" value="SETIT_033491mg"/>
</dbReference>
<evidence type="ECO:0000313" key="1">
    <source>
        <dbReference type="EnsemblPlants" id="KQL22519"/>
    </source>
</evidence>
<accession>K4A3N8</accession>
<dbReference type="EMBL" id="AGNK02000687">
    <property type="status" value="NOT_ANNOTATED_CDS"/>
    <property type="molecule type" value="Genomic_DNA"/>
</dbReference>
<organism evidence="1 2">
    <name type="scientific">Setaria italica</name>
    <name type="common">Foxtail millet</name>
    <name type="synonym">Panicum italicum</name>
    <dbReference type="NCBI Taxonomy" id="4555"/>
    <lineage>
        <taxon>Eukaryota</taxon>
        <taxon>Viridiplantae</taxon>
        <taxon>Streptophyta</taxon>
        <taxon>Embryophyta</taxon>
        <taxon>Tracheophyta</taxon>
        <taxon>Spermatophyta</taxon>
        <taxon>Magnoliopsida</taxon>
        <taxon>Liliopsida</taxon>
        <taxon>Poales</taxon>
        <taxon>Poaceae</taxon>
        <taxon>PACMAD clade</taxon>
        <taxon>Panicoideae</taxon>
        <taxon>Panicodae</taxon>
        <taxon>Paniceae</taxon>
        <taxon>Cenchrinae</taxon>
        <taxon>Setaria</taxon>
    </lineage>
</organism>
<name>K4A3N8_SETIT</name>